<dbReference type="STRING" id="169427.SAMN05192548_1011115"/>
<dbReference type="EMBL" id="FRAB01000011">
    <property type="protein sequence ID" value="SHK00556.1"/>
    <property type="molecule type" value="Genomic_DNA"/>
</dbReference>
<evidence type="ECO:0000256" key="1">
    <source>
        <dbReference type="ARBA" id="ARBA00038310"/>
    </source>
</evidence>
<sequence length="311" mass="34996">MSTQPSHRAGTQLAIVDAHHHLWDLASGHYPWLQDAYHGPAFFLGEYEKLRRDYLADDYQRDTYPYRVVASVHIEAERSRMQQVDETRWLHEVHERSGTPSVVVPHVSFVQPDRDEVLAAHMAWPRVRGIRSKPVTARSPQERVTGQAGTMQDPRWLDGLAALERYNLSWDLRVPFWHLAQAAEVAAAFPRIRMAVNHTGLPLDRSEAGLAEWRRGLEALAANPNVYVKLSEFGLAGGRWDADSNRRVIRDAVAIFGPERAMFASNLPVSSLSASFPAIVEAVLEALADYDDAAIARIFSHNAIAFYRIGD</sequence>
<organism evidence="3 4">
    <name type="scientific">Paraburkholderia terricola</name>
    <dbReference type="NCBI Taxonomy" id="169427"/>
    <lineage>
        <taxon>Bacteria</taxon>
        <taxon>Pseudomonadati</taxon>
        <taxon>Pseudomonadota</taxon>
        <taxon>Betaproteobacteria</taxon>
        <taxon>Burkholderiales</taxon>
        <taxon>Burkholderiaceae</taxon>
        <taxon>Paraburkholderia</taxon>
    </lineage>
</organism>
<dbReference type="AlphaFoldDB" id="A0A1M6NY05"/>
<proteinExistence type="inferred from homology"/>
<dbReference type="Pfam" id="PF04909">
    <property type="entry name" value="Amidohydro_2"/>
    <property type="match status" value="1"/>
</dbReference>
<keyword evidence="3" id="KW-0378">Hydrolase</keyword>
<reference evidence="3 4" key="1">
    <citation type="submission" date="2016-11" db="EMBL/GenBank/DDBJ databases">
        <authorList>
            <person name="Jaros S."/>
            <person name="Januszkiewicz K."/>
            <person name="Wedrychowicz H."/>
        </authorList>
    </citation>
    <scope>NUCLEOTIDE SEQUENCE [LARGE SCALE GENOMIC DNA]</scope>
    <source>
        <strain evidence="3 4">LMG 20594</strain>
    </source>
</reference>
<protein>
    <submittedName>
        <fullName evidence="3">Predicted metal-dependent hydrolase, TIM-barrel fold</fullName>
    </submittedName>
</protein>
<dbReference type="OrthoDB" id="9787654at2"/>
<dbReference type="Proteomes" id="UP000184395">
    <property type="component" value="Unassembled WGS sequence"/>
</dbReference>
<gene>
    <name evidence="3" type="ORF">SAMN05192548_1011115</name>
</gene>
<dbReference type="PANTHER" id="PTHR43569:SF1">
    <property type="entry name" value="BLL3371 PROTEIN"/>
    <property type="match status" value="1"/>
</dbReference>
<name>A0A1M6NY05_9BURK</name>
<dbReference type="InterPro" id="IPR032466">
    <property type="entry name" value="Metal_Hydrolase"/>
</dbReference>
<dbReference type="PANTHER" id="PTHR43569">
    <property type="entry name" value="AMIDOHYDROLASE"/>
    <property type="match status" value="1"/>
</dbReference>
<evidence type="ECO:0000313" key="4">
    <source>
        <dbReference type="Proteomes" id="UP000184395"/>
    </source>
</evidence>
<dbReference type="InterPro" id="IPR006680">
    <property type="entry name" value="Amidohydro-rel"/>
</dbReference>
<dbReference type="Gene3D" id="3.20.20.140">
    <property type="entry name" value="Metal-dependent hydrolases"/>
    <property type="match status" value="1"/>
</dbReference>
<dbReference type="GO" id="GO:0016787">
    <property type="term" value="F:hydrolase activity"/>
    <property type="evidence" value="ECO:0007669"/>
    <property type="project" value="UniProtKB-KW"/>
</dbReference>
<accession>A0A1M6NY05</accession>
<feature type="domain" description="Amidohydrolase-related" evidence="2">
    <location>
        <begin position="16"/>
        <end position="309"/>
    </location>
</feature>
<evidence type="ECO:0000259" key="2">
    <source>
        <dbReference type="Pfam" id="PF04909"/>
    </source>
</evidence>
<evidence type="ECO:0000313" key="3">
    <source>
        <dbReference type="EMBL" id="SHK00556.1"/>
    </source>
</evidence>
<dbReference type="SUPFAM" id="SSF51556">
    <property type="entry name" value="Metallo-dependent hydrolases"/>
    <property type="match status" value="1"/>
</dbReference>
<dbReference type="InterPro" id="IPR052350">
    <property type="entry name" value="Metallo-dep_Lactonases"/>
</dbReference>
<dbReference type="RefSeq" id="WP_073428927.1">
    <property type="nucleotide sequence ID" value="NZ_CADFGY010000004.1"/>
</dbReference>
<comment type="similarity">
    <text evidence="1">Belongs to the metallo-dependent hydrolases superfamily.</text>
</comment>